<evidence type="ECO:0000256" key="1">
    <source>
        <dbReference type="SAM" id="MobiDB-lite"/>
    </source>
</evidence>
<dbReference type="Pfam" id="PF01872">
    <property type="entry name" value="RibD_C"/>
    <property type="match status" value="1"/>
</dbReference>
<evidence type="ECO:0000259" key="2">
    <source>
        <dbReference type="Pfam" id="PF01872"/>
    </source>
</evidence>
<dbReference type="Gene3D" id="3.40.430.10">
    <property type="entry name" value="Dihydrofolate Reductase, subunit A"/>
    <property type="match status" value="1"/>
</dbReference>
<gene>
    <name evidence="3" type="ORF">GA0070607_2476</name>
</gene>
<dbReference type="InterPro" id="IPR050765">
    <property type="entry name" value="Riboflavin_Biosynth_HTPR"/>
</dbReference>
<reference evidence="4" key="1">
    <citation type="submission" date="2016-06" db="EMBL/GenBank/DDBJ databases">
        <authorList>
            <person name="Varghese N."/>
            <person name="Submissions Spin"/>
        </authorList>
    </citation>
    <scope>NUCLEOTIDE SEQUENCE [LARGE SCALE GENOMIC DNA]</scope>
    <source>
        <strain evidence="4">DSM 44875</strain>
    </source>
</reference>
<dbReference type="EMBL" id="LT607412">
    <property type="protein sequence ID" value="SCE86098.1"/>
    <property type="molecule type" value="Genomic_DNA"/>
</dbReference>
<dbReference type="GO" id="GO:0008703">
    <property type="term" value="F:5-amino-6-(5-phosphoribosylamino)uracil reductase activity"/>
    <property type="evidence" value="ECO:0007669"/>
    <property type="project" value="InterPro"/>
</dbReference>
<dbReference type="SUPFAM" id="SSF53597">
    <property type="entry name" value="Dihydrofolate reductase-like"/>
    <property type="match status" value="1"/>
</dbReference>
<feature type="domain" description="Bacterial bifunctional deaminase-reductase C-terminal" evidence="2">
    <location>
        <begin position="3"/>
        <end position="162"/>
    </location>
</feature>
<accession>A0A1C4VQ79</accession>
<name>A0A1C4VQ79_9ACTN</name>
<evidence type="ECO:0000313" key="3">
    <source>
        <dbReference type="EMBL" id="SCE86098.1"/>
    </source>
</evidence>
<dbReference type="GO" id="GO:0009231">
    <property type="term" value="P:riboflavin biosynthetic process"/>
    <property type="evidence" value="ECO:0007669"/>
    <property type="project" value="InterPro"/>
</dbReference>
<sequence>MAKLIYVTNVSLDGYIEDESGAFDWFARDDEVFTFTTNLLRSVGTLLYGRCLYETMAVWETDAALAAQSGLMADFANAWQAANKVVYSTTLAAVSTAATSLERRFDPAVVHQLKATASSDITVGGANLAAQAMRAGLVDECQLFVWPAAVGGGKPGLPTGVRTDFALLDERRFQNGVVHLRYRPVTRSTVRPQLRTDSWPGPQPVLSPAAPEGPGQGRGGRDVVSGL</sequence>
<dbReference type="Proteomes" id="UP000198243">
    <property type="component" value="Chromosome I"/>
</dbReference>
<protein>
    <submittedName>
        <fullName evidence="3">Dihydrofolate reductase</fullName>
    </submittedName>
</protein>
<proteinExistence type="predicted"/>
<dbReference type="PANTHER" id="PTHR38011:SF11">
    <property type="entry name" value="2,5-DIAMINO-6-RIBOSYLAMINO-4(3H)-PYRIMIDINONE 5'-PHOSPHATE REDUCTASE"/>
    <property type="match status" value="1"/>
</dbReference>
<dbReference type="OrthoDB" id="7949219at2"/>
<dbReference type="InterPro" id="IPR002734">
    <property type="entry name" value="RibDG_C"/>
</dbReference>
<evidence type="ECO:0000313" key="4">
    <source>
        <dbReference type="Proteomes" id="UP000198243"/>
    </source>
</evidence>
<organism evidence="3 4">
    <name type="scientific">Micromonospora coriariae</name>
    <dbReference type="NCBI Taxonomy" id="285665"/>
    <lineage>
        <taxon>Bacteria</taxon>
        <taxon>Bacillati</taxon>
        <taxon>Actinomycetota</taxon>
        <taxon>Actinomycetes</taxon>
        <taxon>Micromonosporales</taxon>
        <taxon>Micromonosporaceae</taxon>
        <taxon>Micromonospora</taxon>
    </lineage>
</organism>
<feature type="region of interest" description="Disordered" evidence="1">
    <location>
        <begin position="189"/>
        <end position="227"/>
    </location>
</feature>
<dbReference type="AlphaFoldDB" id="A0A1C4VQ79"/>
<dbReference type="PANTHER" id="PTHR38011">
    <property type="entry name" value="DIHYDROFOLATE REDUCTASE FAMILY PROTEIN (AFU_ORTHOLOGUE AFUA_8G06820)"/>
    <property type="match status" value="1"/>
</dbReference>
<keyword evidence="4" id="KW-1185">Reference proteome</keyword>
<dbReference type="InterPro" id="IPR024072">
    <property type="entry name" value="DHFR-like_dom_sf"/>
</dbReference>